<evidence type="ECO:0008006" key="4">
    <source>
        <dbReference type="Google" id="ProtNLM"/>
    </source>
</evidence>
<organism evidence="2 3">
    <name type="scientific">Flavisolibacter tropicus</name>
    <dbReference type="NCBI Taxonomy" id="1492898"/>
    <lineage>
        <taxon>Bacteria</taxon>
        <taxon>Pseudomonadati</taxon>
        <taxon>Bacteroidota</taxon>
        <taxon>Chitinophagia</taxon>
        <taxon>Chitinophagales</taxon>
        <taxon>Chitinophagaceae</taxon>
        <taxon>Flavisolibacter</taxon>
    </lineage>
</organism>
<sequence>MEETAKSIASYLSLAVEIIGAIIIGIALLQFIWGYVPALFIKRQYDVNSWLRVRFGSSLAIALELLLAADILRTAVAPTWDDIGKLAAIAAIRTALNYFLEKELREIESRTVPEQEASALAKK</sequence>
<protein>
    <recommendedName>
        <fullName evidence="4">DUF1622 domain-containing protein</fullName>
    </recommendedName>
</protein>
<keyword evidence="1" id="KW-0472">Membrane</keyword>
<keyword evidence="3" id="KW-1185">Reference proteome</keyword>
<gene>
    <name evidence="2" type="ORF">SY85_15760</name>
</gene>
<accession>A0A172TXK2</accession>
<reference evidence="3" key="1">
    <citation type="submission" date="2015-01" db="EMBL/GenBank/DDBJ databases">
        <title>Flavisolibacter sp./LCS9/ whole genome sequencing.</title>
        <authorList>
            <person name="Kim M.K."/>
            <person name="Srinivasan S."/>
            <person name="Lee J.-J."/>
        </authorList>
    </citation>
    <scope>NUCLEOTIDE SEQUENCE [LARGE SCALE GENOMIC DNA]</scope>
    <source>
        <strain evidence="3">LCS9</strain>
    </source>
</reference>
<dbReference type="KEGG" id="fla:SY85_15760"/>
<proteinExistence type="predicted"/>
<keyword evidence="1" id="KW-0812">Transmembrane</keyword>
<reference evidence="2 3" key="2">
    <citation type="journal article" date="2016" name="Int. J. Syst. Evol. Microbiol.">
        <title>Flavisolibacter tropicus sp. nov., isolated from tropical soil.</title>
        <authorList>
            <person name="Lee J.J."/>
            <person name="Kang M.S."/>
            <person name="Kim G.S."/>
            <person name="Lee C.S."/>
            <person name="Lim S."/>
            <person name="Lee J."/>
            <person name="Roh S.H."/>
            <person name="Kang H."/>
            <person name="Ha J.M."/>
            <person name="Bae S."/>
            <person name="Jung H.Y."/>
            <person name="Kim M.K."/>
        </authorList>
    </citation>
    <scope>NUCLEOTIDE SEQUENCE [LARGE SCALE GENOMIC DNA]</scope>
    <source>
        <strain evidence="2 3">LCS9</strain>
    </source>
</reference>
<name>A0A172TXK2_9BACT</name>
<evidence type="ECO:0000313" key="3">
    <source>
        <dbReference type="Proteomes" id="UP000077177"/>
    </source>
</evidence>
<dbReference type="RefSeq" id="WP_066405861.1">
    <property type="nucleotide sequence ID" value="NZ_CP011390.1"/>
</dbReference>
<evidence type="ECO:0000313" key="2">
    <source>
        <dbReference type="EMBL" id="ANE51736.1"/>
    </source>
</evidence>
<dbReference type="InterPro" id="IPR012427">
    <property type="entry name" value="DUF1622"/>
</dbReference>
<evidence type="ECO:0000256" key="1">
    <source>
        <dbReference type="SAM" id="Phobius"/>
    </source>
</evidence>
<keyword evidence="1" id="KW-1133">Transmembrane helix</keyword>
<dbReference type="Pfam" id="PF07784">
    <property type="entry name" value="DUF1622"/>
    <property type="match status" value="1"/>
</dbReference>
<dbReference type="PANTHER" id="PTHR38468:SF1">
    <property type="entry name" value="SLL0939 PROTEIN"/>
    <property type="match status" value="1"/>
</dbReference>
<dbReference type="OrthoDB" id="9812897at2"/>
<feature type="transmembrane region" description="Helical" evidence="1">
    <location>
        <begin position="18"/>
        <end position="41"/>
    </location>
</feature>
<dbReference type="Proteomes" id="UP000077177">
    <property type="component" value="Chromosome"/>
</dbReference>
<dbReference type="AlphaFoldDB" id="A0A172TXK2"/>
<dbReference type="EMBL" id="CP011390">
    <property type="protein sequence ID" value="ANE51736.1"/>
    <property type="molecule type" value="Genomic_DNA"/>
</dbReference>
<dbReference type="PANTHER" id="PTHR38468">
    <property type="entry name" value="SLL0939 PROTEIN"/>
    <property type="match status" value="1"/>
</dbReference>